<keyword evidence="2" id="KW-1185">Reference proteome</keyword>
<accession>A0A9J6GUS5</accession>
<dbReference type="VEuPathDB" id="VectorBase:HLOH_052935"/>
<proteinExistence type="predicted"/>
<name>A0A9J6GUS5_HAELO</name>
<dbReference type="AlphaFoldDB" id="A0A9J6GUS5"/>
<sequence>MAPNYATIFMHNIETKFLSSDSALALHKRFLDDIFLMWRDTEERRIAFIQEINQVHPRISFTYEYFHTKISFLDVGVVCGTIPWRRVRTGNRQTVNSTCTLTVDIHLVV</sequence>
<dbReference type="PANTHER" id="PTHR21301:SF12">
    <property type="match status" value="1"/>
</dbReference>
<dbReference type="OrthoDB" id="6782675at2759"/>
<evidence type="ECO:0008006" key="3">
    <source>
        <dbReference type="Google" id="ProtNLM"/>
    </source>
</evidence>
<comment type="caution">
    <text evidence="1">The sequence shown here is derived from an EMBL/GenBank/DDBJ whole genome shotgun (WGS) entry which is preliminary data.</text>
</comment>
<dbReference type="Proteomes" id="UP000821853">
    <property type="component" value="Unassembled WGS sequence"/>
</dbReference>
<organism evidence="1 2">
    <name type="scientific">Haemaphysalis longicornis</name>
    <name type="common">Bush tick</name>
    <dbReference type="NCBI Taxonomy" id="44386"/>
    <lineage>
        <taxon>Eukaryota</taxon>
        <taxon>Metazoa</taxon>
        <taxon>Ecdysozoa</taxon>
        <taxon>Arthropoda</taxon>
        <taxon>Chelicerata</taxon>
        <taxon>Arachnida</taxon>
        <taxon>Acari</taxon>
        <taxon>Parasitiformes</taxon>
        <taxon>Ixodida</taxon>
        <taxon>Ixodoidea</taxon>
        <taxon>Ixodidae</taxon>
        <taxon>Haemaphysalinae</taxon>
        <taxon>Haemaphysalis</taxon>
    </lineage>
</organism>
<evidence type="ECO:0000313" key="2">
    <source>
        <dbReference type="Proteomes" id="UP000821853"/>
    </source>
</evidence>
<protein>
    <recommendedName>
        <fullName evidence="3">Reverse transcriptase</fullName>
    </recommendedName>
</protein>
<dbReference type="PANTHER" id="PTHR21301">
    <property type="entry name" value="REVERSE TRANSCRIPTASE"/>
    <property type="match status" value="1"/>
</dbReference>
<gene>
    <name evidence="1" type="ORF">HPB48_008772</name>
</gene>
<evidence type="ECO:0000313" key="1">
    <source>
        <dbReference type="EMBL" id="KAH9378012.1"/>
    </source>
</evidence>
<dbReference type="EMBL" id="JABSTR010000008">
    <property type="protein sequence ID" value="KAH9378012.1"/>
    <property type="molecule type" value="Genomic_DNA"/>
</dbReference>
<reference evidence="1 2" key="1">
    <citation type="journal article" date="2020" name="Cell">
        <title>Large-Scale Comparative Analyses of Tick Genomes Elucidate Their Genetic Diversity and Vector Capacities.</title>
        <authorList>
            <consortium name="Tick Genome and Microbiome Consortium (TIGMIC)"/>
            <person name="Jia N."/>
            <person name="Wang J."/>
            <person name="Shi W."/>
            <person name="Du L."/>
            <person name="Sun Y."/>
            <person name="Zhan W."/>
            <person name="Jiang J.F."/>
            <person name="Wang Q."/>
            <person name="Zhang B."/>
            <person name="Ji P."/>
            <person name="Bell-Sakyi L."/>
            <person name="Cui X.M."/>
            <person name="Yuan T.T."/>
            <person name="Jiang B.G."/>
            <person name="Yang W.F."/>
            <person name="Lam T.T."/>
            <person name="Chang Q.C."/>
            <person name="Ding S.J."/>
            <person name="Wang X.J."/>
            <person name="Zhu J.G."/>
            <person name="Ruan X.D."/>
            <person name="Zhao L."/>
            <person name="Wei J.T."/>
            <person name="Ye R.Z."/>
            <person name="Que T.C."/>
            <person name="Du C.H."/>
            <person name="Zhou Y.H."/>
            <person name="Cheng J.X."/>
            <person name="Dai P.F."/>
            <person name="Guo W.B."/>
            <person name="Han X.H."/>
            <person name="Huang E.J."/>
            <person name="Li L.F."/>
            <person name="Wei W."/>
            <person name="Gao Y.C."/>
            <person name="Liu J.Z."/>
            <person name="Shao H.Z."/>
            <person name="Wang X."/>
            <person name="Wang C.C."/>
            <person name="Yang T.C."/>
            <person name="Huo Q.B."/>
            <person name="Li W."/>
            <person name="Chen H.Y."/>
            <person name="Chen S.E."/>
            <person name="Zhou L.G."/>
            <person name="Ni X.B."/>
            <person name="Tian J.H."/>
            <person name="Sheng Y."/>
            <person name="Liu T."/>
            <person name="Pan Y.S."/>
            <person name="Xia L.Y."/>
            <person name="Li J."/>
            <person name="Zhao F."/>
            <person name="Cao W.C."/>
        </authorList>
    </citation>
    <scope>NUCLEOTIDE SEQUENCE [LARGE SCALE GENOMIC DNA]</scope>
    <source>
        <strain evidence="1">HaeL-2018</strain>
    </source>
</reference>